<comment type="similarity">
    <text evidence="2 6">Belongs to the transposase mutator family.</text>
</comment>
<gene>
    <name evidence="8" type="ORF">H9X83_13000</name>
</gene>
<dbReference type="InterPro" id="IPR001207">
    <property type="entry name" value="Transposase_mutator"/>
</dbReference>
<evidence type="ECO:0000256" key="6">
    <source>
        <dbReference type="RuleBase" id="RU365089"/>
    </source>
</evidence>
<keyword evidence="6" id="KW-0814">Transposable element</keyword>
<evidence type="ECO:0000256" key="3">
    <source>
        <dbReference type="ARBA" id="ARBA00022578"/>
    </source>
</evidence>
<reference evidence="8 9" key="1">
    <citation type="journal article" date="2021" name="Sci. Rep.">
        <title>The distribution of antibiotic resistance genes in chicken gut microbiota commensals.</title>
        <authorList>
            <person name="Juricova H."/>
            <person name="Matiasovicova J."/>
            <person name="Kubasova T."/>
            <person name="Cejkova D."/>
            <person name="Rychlik I."/>
        </authorList>
    </citation>
    <scope>NUCLEOTIDE SEQUENCE [LARGE SCALE GENOMIC DNA]</scope>
    <source>
        <strain evidence="8 9">An431b</strain>
    </source>
</reference>
<keyword evidence="9" id="KW-1185">Reference proteome</keyword>
<keyword evidence="4 6" id="KW-0238">DNA-binding</keyword>
<dbReference type="PANTHER" id="PTHR33217">
    <property type="entry name" value="TRANSPOSASE FOR INSERTION SEQUENCE ELEMENT IS1081"/>
    <property type="match status" value="1"/>
</dbReference>
<keyword evidence="5 6" id="KW-0233">DNA recombination</keyword>
<evidence type="ECO:0000313" key="8">
    <source>
        <dbReference type="EMBL" id="MBM6879026.1"/>
    </source>
</evidence>
<accession>A0ABS2GC03</accession>
<evidence type="ECO:0000313" key="9">
    <source>
        <dbReference type="Proteomes" id="UP000729290"/>
    </source>
</evidence>
<feature type="region of interest" description="Disordered" evidence="7">
    <location>
        <begin position="32"/>
        <end position="56"/>
    </location>
</feature>
<organism evidence="8 9">
    <name type="scientific">Anaerotignum lactatifermentans</name>
    <dbReference type="NCBI Taxonomy" id="160404"/>
    <lineage>
        <taxon>Bacteria</taxon>
        <taxon>Bacillati</taxon>
        <taxon>Bacillota</taxon>
        <taxon>Clostridia</taxon>
        <taxon>Lachnospirales</taxon>
        <taxon>Anaerotignaceae</taxon>
        <taxon>Anaerotignum</taxon>
    </lineage>
</organism>
<evidence type="ECO:0000256" key="4">
    <source>
        <dbReference type="ARBA" id="ARBA00023125"/>
    </source>
</evidence>
<dbReference type="Pfam" id="PF00872">
    <property type="entry name" value="Transposase_mut"/>
    <property type="match status" value="1"/>
</dbReference>
<proteinExistence type="inferred from homology"/>
<evidence type="ECO:0000256" key="1">
    <source>
        <dbReference type="ARBA" id="ARBA00002190"/>
    </source>
</evidence>
<name>A0ABS2GC03_9FIRM</name>
<comment type="function">
    <text evidence="1 6">Required for the transposition of the insertion element.</text>
</comment>
<keyword evidence="3 6" id="KW-0815">Transposition</keyword>
<sequence>IMRDMMSIILEGALDQEMDEELGYSKYDYRNKETDKSRNGHSQKTMHTSYGDMEIDIPRDRKGEFEQQIVKKYQNTVTQDMEEKIISMYAKGMTTNDIESHMR</sequence>
<comment type="caution">
    <text evidence="8">The sequence shown here is derived from an EMBL/GenBank/DDBJ whole genome shotgun (WGS) entry which is preliminary data.</text>
</comment>
<dbReference type="EMBL" id="JACSNV010000085">
    <property type="protein sequence ID" value="MBM6879026.1"/>
    <property type="molecule type" value="Genomic_DNA"/>
</dbReference>
<dbReference type="PANTHER" id="PTHR33217:SF8">
    <property type="entry name" value="MUTATOR FAMILY TRANSPOSASE"/>
    <property type="match status" value="1"/>
</dbReference>
<evidence type="ECO:0000256" key="7">
    <source>
        <dbReference type="SAM" id="MobiDB-lite"/>
    </source>
</evidence>
<evidence type="ECO:0000256" key="2">
    <source>
        <dbReference type="ARBA" id="ARBA00010961"/>
    </source>
</evidence>
<dbReference type="Proteomes" id="UP000729290">
    <property type="component" value="Unassembled WGS sequence"/>
</dbReference>
<feature type="non-terminal residue" evidence="8">
    <location>
        <position position="103"/>
    </location>
</feature>
<protein>
    <recommendedName>
        <fullName evidence="6">Mutator family transposase</fullName>
    </recommendedName>
</protein>
<evidence type="ECO:0000256" key="5">
    <source>
        <dbReference type="ARBA" id="ARBA00023172"/>
    </source>
</evidence>
<dbReference type="RefSeq" id="WP_205160136.1">
    <property type="nucleotide sequence ID" value="NZ_JACSNV010000085.1"/>
</dbReference>
<feature type="non-terminal residue" evidence="8">
    <location>
        <position position="1"/>
    </location>
</feature>